<dbReference type="Proteomes" id="UP001258315">
    <property type="component" value="Unassembled WGS sequence"/>
</dbReference>
<evidence type="ECO:0000256" key="1">
    <source>
        <dbReference type="SAM" id="MobiDB-lite"/>
    </source>
</evidence>
<evidence type="ECO:0000313" key="5">
    <source>
        <dbReference type="Proteomes" id="UP001258315"/>
    </source>
</evidence>
<feature type="domain" description="LPS-assembly protein LptD central" evidence="3">
    <location>
        <begin position="232"/>
        <end position="714"/>
    </location>
</feature>
<feature type="region of interest" description="Disordered" evidence="1">
    <location>
        <begin position="54"/>
        <end position="78"/>
    </location>
</feature>
<reference evidence="5" key="1">
    <citation type="submission" date="2023-07" db="EMBL/GenBank/DDBJ databases">
        <title>Functional and genomic diversity of the sorghum phyllosphere microbiome.</title>
        <authorList>
            <person name="Shade A."/>
        </authorList>
    </citation>
    <scope>NUCLEOTIDE SEQUENCE [LARGE SCALE GENOMIC DNA]</scope>
    <source>
        <strain evidence="5">SORGH_AS_0422</strain>
    </source>
</reference>
<dbReference type="PANTHER" id="PTHR30189:SF1">
    <property type="entry name" value="LPS-ASSEMBLY PROTEIN LPTD"/>
    <property type="match status" value="1"/>
</dbReference>
<protein>
    <submittedName>
        <fullName evidence="4">Lipopolysaccharide assembly outer membrane protein LptD (OstA)</fullName>
    </submittedName>
</protein>
<proteinExistence type="predicted"/>
<evidence type="ECO:0000313" key="4">
    <source>
        <dbReference type="EMBL" id="MDT3404994.1"/>
    </source>
</evidence>
<dbReference type="InterPro" id="IPR050218">
    <property type="entry name" value="LptD"/>
</dbReference>
<sequence length="905" mass="101620">MKFIRFFFLFASVWVVSAIAVARHHTYLKPTLAADTLIKLDSVKDKRLLRIKQRGNKRNATADTTKKKLPTDTTKKNKGGLQSVVKSVADDSTYTDADKKITYLFGNARVTYEDFSLDADYIRIDQKNHLIFASGRRDLRSGRYNNRPIAKNGNENPLTADSIIYNYQTKRAYSYNTSTESDGNFITGGEAKKLNETEVAYHNILFSTCSLPYPHTHFGIVITKGIGEKNRIISGPAYLEIAGVPLPIAVPFGFFPKPNSRSSGVLLPSFGEDNRLGFFLRNFGYYWPVNDYLDLTTMASYYSKGSIEIGTTARYLKRYKYTGSLALNFGSHNYGVSGDPFVKDYNIQWSHSQDANANPGTTFSASVNAATSSYFSNNTATTNYNIQQLTQTNLRSSIAYSHTFAGTPFSLTANLGHSQDLAKKTVTLELPTFNLNMTSISPFDSKDRVGEQKWYQRLTVSYTLQGTNKINAVPESQLFTKETLTKRLQSGLQHQIPIGLNLNVLKYFQFNTSANYTERWYFQTIRKRYPRGAIGNNETPIVDTVQGFSRAGDYSLNGGFSTKVYNTLQFKGKGALRAIRHVMTPSLSFNYRPDFGDPSYGYYRRAVSDAVVPYPSTSQLYSIYESSVYGGPSSGKFAGISFSLDNTIEAKMRARSTDTSGADRKVSLLQGLSLNTSYNFAVDSFRLSPISLNAHTALFNQKVSVSLNGTLDPYVTQLRDSVSNGALVRYTRRIDRYTFSQGRFPTLTNMSASVSFSLNSQSNKPKPPTGQALANMTPMQAQQLALIDNDPSRYVDFNVPYNVSLNFNFNYSNTYVTKTTSSTVSASGDVNVSPKWKIQYTTNYDFKAQKIGITQFSIYRDLHCWDLSFRWTPFGLYKSFSVDLRVKASILQDLKLSKRKDYYNN</sequence>
<keyword evidence="5" id="KW-1185">Reference proteome</keyword>
<dbReference type="RefSeq" id="WP_311952962.1">
    <property type="nucleotide sequence ID" value="NZ_JAVLVU010000001.1"/>
</dbReference>
<feature type="compositionally biased region" description="Basic and acidic residues" evidence="1">
    <location>
        <begin position="64"/>
        <end position="75"/>
    </location>
</feature>
<feature type="chain" id="PRO_5045528967" evidence="2">
    <location>
        <begin position="21"/>
        <end position="905"/>
    </location>
</feature>
<evidence type="ECO:0000256" key="2">
    <source>
        <dbReference type="SAM" id="SignalP"/>
    </source>
</evidence>
<dbReference type="InterPro" id="IPR045659">
    <property type="entry name" value="LptD_2"/>
</dbReference>
<feature type="signal peptide" evidence="2">
    <location>
        <begin position="1"/>
        <end position="20"/>
    </location>
</feature>
<organism evidence="4 5">
    <name type="scientific">Mucilaginibacter terrae</name>
    <dbReference type="NCBI Taxonomy" id="1955052"/>
    <lineage>
        <taxon>Bacteria</taxon>
        <taxon>Pseudomonadati</taxon>
        <taxon>Bacteroidota</taxon>
        <taxon>Sphingobacteriia</taxon>
        <taxon>Sphingobacteriales</taxon>
        <taxon>Sphingobacteriaceae</taxon>
        <taxon>Mucilaginibacter</taxon>
    </lineage>
</organism>
<gene>
    <name evidence="4" type="ORF">QE417_004066</name>
</gene>
<name>A0ABU3GYZ9_9SPHI</name>
<comment type="caution">
    <text evidence="4">The sequence shown here is derived from an EMBL/GenBank/DDBJ whole genome shotgun (WGS) entry which is preliminary data.</text>
</comment>
<dbReference type="Pfam" id="PF19838">
    <property type="entry name" value="LptD_2"/>
    <property type="match status" value="1"/>
</dbReference>
<evidence type="ECO:0000259" key="3">
    <source>
        <dbReference type="Pfam" id="PF19838"/>
    </source>
</evidence>
<keyword evidence="2" id="KW-0732">Signal</keyword>
<dbReference type="PANTHER" id="PTHR30189">
    <property type="entry name" value="LPS-ASSEMBLY PROTEIN"/>
    <property type="match status" value="1"/>
</dbReference>
<dbReference type="EMBL" id="JAVLVU010000001">
    <property type="protein sequence ID" value="MDT3404994.1"/>
    <property type="molecule type" value="Genomic_DNA"/>
</dbReference>
<accession>A0ABU3GYZ9</accession>